<name>A0A1H9I1K4_9SPIR</name>
<dbReference type="SUPFAM" id="SSF81606">
    <property type="entry name" value="PP2C-like"/>
    <property type="match status" value="1"/>
</dbReference>
<dbReference type="InterPro" id="IPR052016">
    <property type="entry name" value="Bact_Sigma-Reg"/>
</dbReference>
<dbReference type="InterPro" id="IPR036457">
    <property type="entry name" value="PPM-type-like_dom_sf"/>
</dbReference>
<gene>
    <name evidence="4" type="ORF">SAMN04487977_10875</name>
</gene>
<dbReference type="GO" id="GO:0016791">
    <property type="term" value="F:phosphatase activity"/>
    <property type="evidence" value="ECO:0007669"/>
    <property type="project" value="TreeGrafter"/>
</dbReference>
<dbReference type="Gene3D" id="3.60.40.10">
    <property type="entry name" value="PPM-type phosphatase domain"/>
    <property type="match status" value="1"/>
</dbReference>
<protein>
    <submittedName>
        <fullName evidence="4">Stage II sporulation protein E (SpoIIE)</fullName>
    </submittedName>
</protein>
<dbReference type="PANTHER" id="PTHR43156:SF2">
    <property type="entry name" value="STAGE II SPORULATION PROTEIN E"/>
    <property type="match status" value="1"/>
</dbReference>
<organism evidence="4 5">
    <name type="scientific">Treponema bryantii</name>
    <dbReference type="NCBI Taxonomy" id="163"/>
    <lineage>
        <taxon>Bacteria</taxon>
        <taxon>Pseudomonadati</taxon>
        <taxon>Spirochaetota</taxon>
        <taxon>Spirochaetia</taxon>
        <taxon>Spirochaetales</taxon>
        <taxon>Treponemataceae</taxon>
        <taxon>Treponema</taxon>
    </lineage>
</organism>
<dbReference type="AlphaFoldDB" id="A0A1H9I1K4"/>
<dbReference type="SMART" id="SM00331">
    <property type="entry name" value="PP2C_SIG"/>
    <property type="match status" value="1"/>
</dbReference>
<evidence type="ECO:0000313" key="5">
    <source>
        <dbReference type="Proteomes" id="UP000182360"/>
    </source>
</evidence>
<keyword evidence="2" id="KW-0472">Membrane</keyword>
<dbReference type="Pfam" id="PF07228">
    <property type="entry name" value="SpoIIE"/>
    <property type="match status" value="1"/>
</dbReference>
<evidence type="ECO:0000256" key="2">
    <source>
        <dbReference type="SAM" id="Phobius"/>
    </source>
</evidence>
<feature type="transmembrane region" description="Helical" evidence="2">
    <location>
        <begin position="43"/>
        <end position="59"/>
    </location>
</feature>
<keyword evidence="2" id="KW-1133">Transmembrane helix</keyword>
<keyword evidence="5" id="KW-1185">Reference proteome</keyword>
<feature type="transmembrane region" description="Helical" evidence="2">
    <location>
        <begin position="127"/>
        <end position="145"/>
    </location>
</feature>
<reference evidence="4 5" key="1">
    <citation type="submission" date="2016-10" db="EMBL/GenBank/DDBJ databases">
        <authorList>
            <person name="de Groot N.N."/>
        </authorList>
    </citation>
    <scope>NUCLEOTIDE SEQUENCE [LARGE SCALE GENOMIC DNA]</scope>
    <source>
        <strain evidence="4 5">B25</strain>
    </source>
</reference>
<feature type="transmembrane region" description="Helical" evidence="2">
    <location>
        <begin position="71"/>
        <end position="91"/>
    </location>
</feature>
<sequence length="459" mass="52700">MKDRSPTLFSRLIRKLEDKYRAPEECKLVMADKNLITMWKAQTMLIIMGVIGIICILILHKGEYLNYLPRFIYFLTYIVFGIICIVSAARLRKLNFTRSTVKMIPTYFLFVYLMAFPMYILYFENNLFNAMIVFACVTVNFPVFFDISPVIFCTAATAGSFVLMPHIINNYNMFIVMDSVIFILILYFLSFKRWGTEKDNFLHHRSEHEYKENIENELRLAQVVQQSFFKHNETIYDEWAISYYNKPMAGVSGDFLDIYSTGNNLDGIGIFDVSGHGIASGLVTMLVKNIIFQEFYNGKTDKLKSIIDRINIRYIKEKGNIENYLTGILTRFNGDKVEFINAGHSMPIYYSAKDDSANYVEDDNTAFGAIGLPDIPTNFISHTVEMSRGDELIFFTDGATEATNAQGEDFGKDRLLKSIFRNADRPLTTQVNCIVSDILTFIGDEPSKDDITIIILKKK</sequence>
<accession>A0A1H9I1K4</accession>
<evidence type="ECO:0000259" key="3">
    <source>
        <dbReference type="SMART" id="SM00331"/>
    </source>
</evidence>
<proteinExistence type="predicted"/>
<dbReference type="OrthoDB" id="353740at2"/>
<dbReference type="RefSeq" id="WP_074644679.1">
    <property type="nucleotide sequence ID" value="NZ_AP025286.1"/>
</dbReference>
<feature type="domain" description="PPM-type phosphatase" evidence="3">
    <location>
        <begin position="236"/>
        <end position="458"/>
    </location>
</feature>
<dbReference type="PANTHER" id="PTHR43156">
    <property type="entry name" value="STAGE II SPORULATION PROTEIN E-RELATED"/>
    <property type="match status" value="1"/>
</dbReference>
<feature type="transmembrane region" description="Helical" evidence="2">
    <location>
        <begin position="174"/>
        <end position="191"/>
    </location>
</feature>
<dbReference type="Proteomes" id="UP000182360">
    <property type="component" value="Unassembled WGS sequence"/>
</dbReference>
<dbReference type="STRING" id="163.SAMN04487775_10333"/>
<evidence type="ECO:0000313" key="4">
    <source>
        <dbReference type="EMBL" id="SEQ68423.1"/>
    </source>
</evidence>
<dbReference type="EMBL" id="FOFU01000008">
    <property type="protein sequence ID" value="SEQ68423.1"/>
    <property type="molecule type" value="Genomic_DNA"/>
</dbReference>
<keyword evidence="1" id="KW-0378">Hydrolase</keyword>
<evidence type="ECO:0000256" key="1">
    <source>
        <dbReference type="ARBA" id="ARBA00022801"/>
    </source>
</evidence>
<feature type="transmembrane region" description="Helical" evidence="2">
    <location>
        <begin position="103"/>
        <end position="121"/>
    </location>
</feature>
<keyword evidence="2" id="KW-0812">Transmembrane</keyword>
<dbReference type="InterPro" id="IPR001932">
    <property type="entry name" value="PPM-type_phosphatase-like_dom"/>
</dbReference>